<dbReference type="SUPFAM" id="SSF52540">
    <property type="entry name" value="P-loop containing nucleoside triphosphate hydrolases"/>
    <property type="match status" value="1"/>
</dbReference>
<dbReference type="InterPro" id="IPR003439">
    <property type="entry name" value="ABC_transporter-like_ATP-bd"/>
</dbReference>
<organism evidence="7 8">
    <name type="scientific">Candidatus Finniella inopinata</name>
    <dbReference type="NCBI Taxonomy" id="1696036"/>
    <lineage>
        <taxon>Bacteria</taxon>
        <taxon>Pseudomonadati</taxon>
        <taxon>Pseudomonadota</taxon>
        <taxon>Alphaproteobacteria</taxon>
        <taxon>Holosporales</taxon>
        <taxon>Candidatus Paracaedibacteraceae</taxon>
        <taxon>Candidatus Finniella</taxon>
    </lineage>
</organism>
<accession>A0A4Q7DJX3</accession>
<sequence length="225" mass="24856">MIKYSLQLHQVKRHFVQGGQTLEVLKNINLQLKKGESVALVGPSGAGKTTLLQICGLLEAPTSGILKIDGQSCESLDDFQRTILRRQYLGFVYQFHHLLPEFSALENVMFPQLINGETKPKARAQAELLLKNMGLEHRLHHRPNQLSGGEQQRVAIARAVSNSPKVLLADEPTGNLDNATGEKVFSEMLNLVSNANLSALIATHNMELAARMDRIVYLKDGVLLA</sequence>
<keyword evidence="2" id="KW-0472">Membrane</keyword>
<evidence type="ECO:0000256" key="4">
    <source>
        <dbReference type="ARBA" id="ARBA00022840"/>
    </source>
</evidence>
<comment type="similarity">
    <text evidence="5">Belongs to the ABC transporter superfamily. Macrolide exporter (TC 3.A.1.122) family.</text>
</comment>
<dbReference type="GO" id="GO:0005886">
    <property type="term" value="C:plasma membrane"/>
    <property type="evidence" value="ECO:0007669"/>
    <property type="project" value="TreeGrafter"/>
</dbReference>
<name>A0A4Q7DJX3_9PROT</name>
<dbReference type="GO" id="GO:0098796">
    <property type="term" value="C:membrane protein complex"/>
    <property type="evidence" value="ECO:0007669"/>
    <property type="project" value="UniProtKB-ARBA"/>
</dbReference>
<dbReference type="PANTHER" id="PTHR24220:SF689">
    <property type="entry name" value="LIPOPROTEIN-RELEASING SYSTEM ATP-BINDING PROTEIN LOLD"/>
    <property type="match status" value="1"/>
</dbReference>
<dbReference type="InterPro" id="IPR017871">
    <property type="entry name" value="ABC_transporter-like_CS"/>
</dbReference>
<dbReference type="GO" id="GO:0005524">
    <property type="term" value="F:ATP binding"/>
    <property type="evidence" value="ECO:0007669"/>
    <property type="project" value="UniProtKB-KW"/>
</dbReference>
<evidence type="ECO:0000256" key="3">
    <source>
        <dbReference type="ARBA" id="ARBA00022741"/>
    </source>
</evidence>
<protein>
    <submittedName>
        <fullName evidence="7">ABC transporter ATP-binding protein</fullName>
    </submittedName>
</protein>
<keyword evidence="8" id="KW-1185">Reference proteome</keyword>
<comment type="caution">
    <text evidence="7">The sequence shown here is derived from an EMBL/GenBank/DDBJ whole genome shotgun (WGS) entry which is preliminary data.</text>
</comment>
<keyword evidence="4 7" id="KW-0067">ATP-binding</keyword>
<dbReference type="Gene3D" id="3.40.50.300">
    <property type="entry name" value="P-loop containing nucleotide triphosphate hydrolases"/>
    <property type="match status" value="1"/>
</dbReference>
<evidence type="ECO:0000256" key="2">
    <source>
        <dbReference type="ARBA" id="ARBA00022519"/>
    </source>
</evidence>
<dbReference type="PANTHER" id="PTHR24220">
    <property type="entry name" value="IMPORT ATP-BINDING PROTEIN"/>
    <property type="match status" value="1"/>
</dbReference>
<dbReference type="GO" id="GO:0044874">
    <property type="term" value="P:lipoprotein localization to outer membrane"/>
    <property type="evidence" value="ECO:0007669"/>
    <property type="project" value="TreeGrafter"/>
</dbReference>
<keyword evidence="3" id="KW-0547">Nucleotide-binding</keyword>
<evidence type="ECO:0000313" key="7">
    <source>
        <dbReference type="EMBL" id="RZI47052.1"/>
    </source>
</evidence>
<reference evidence="7 8" key="1">
    <citation type="submission" date="2018-10" db="EMBL/GenBank/DDBJ databases">
        <title>An updated phylogeny of the Alphaproteobacteria reveals that the parasitic Rickettsiales and Holosporales have independent origins.</title>
        <authorList>
            <person name="Munoz-Gomez S.A."/>
            <person name="Hess S."/>
            <person name="Burger G."/>
            <person name="Lang B.F."/>
            <person name="Susko E."/>
            <person name="Slamovits C.H."/>
            <person name="Roger A.J."/>
        </authorList>
    </citation>
    <scope>NUCLEOTIDE SEQUENCE [LARGE SCALE GENOMIC DNA]</scope>
    <source>
        <strain evidence="7">HOLO01</strain>
    </source>
</reference>
<dbReference type="Pfam" id="PF00005">
    <property type="entry name" value="ABC_tran"/>
    <property type="match status" value="1"/>
</dbReference>
<dbReference type="PROSITE" id="PS00211">
    <property type="entry name" value="ABC_TRANSPORTER_1"/>
    <property type="match status" value="1"/>
</dbReference>
<dbReference type="PROSITE" id="PS50893">
    <property type="entry name" value="ABC_TRANSPORTER_2"/>
    <property type="match status" value="1"/>
</dbReference>
<dbReference type="InterPro" id="IPR017911">
    <property type="entry name" value="MacB-like_ATP-bd"/>
</dbReference>
<evidence type="ECO:0000256" key="1">
    <source>
        <dbReference type="ARBA" id="ARBA00022448"/>
    </source>
</evidence>
<keyword evidence="2" id="KW-1003">Cell membrane</keyword>
<dbReference type="AlphaFoldDB" id="A0A4Q7DJX3"/>
<dbReference type="GO" id="GO:0016887">
    <property type="term" value="F:ATP hydrolysis activity"/>
    <property type="evidence" value="ECO:0007669"/>
    <property type="project" value="InterPro"/>
</dbReference>
<dbReference type="Proteomes" id="UP000293550">
    <property type="component" value="Unassembled WGS sequence"/>
</dbReference>
<keyword evidence="2" id="KW-0997">Cell inner membrane</keyword>
<keyword evidence="1" id="KW-0813">Transport</keyword>
<dbReference type="RefSeq" id="WP_130153165.1">
    <property type="nucleotide sequence ID" value="NZ_SCFB01000001.1"/>
</dbReference>
<proteinExistence type="inferred from homology"/>
<dbReference type="GO" id="GO:0022857">
    <property type="term" value="F:transmembrane transporter activity"/>
    <property type="evidence" value="ECO:0007669"/>
    <property type="project" value="TreeGrafter"/>
</dbReference>
<dbReference type="InterPro" id="IPR027417">
    <property type="entry name" value="P-loop_NTPase"/>
</dbReference>
<gene>
    <name evidence="7" type="ORF">EQU50_00240</name>
</gene>
<evidence type="ECO:0000256" key="5">
    <source>
        <dbReference type="ARBA" id="ARBA00038388"/>
    </source>
</evidence>
<dbReference type="OrthoDB" id="9787227at2"/>
<dbReference type="GO" id="GO:0089705">
    <property type="term" value="P:protein localization to outer membrane"/>
    <property type="evidence" value="ECO:0007669"/>
    <property type="project" value="TreeGrafter"/>
</dbReference>
<evidence type="ECO:0000259" key="6">
    <source>
        <dbReference type="PROSITE" id="PS50893"/>
    </source>
</evidence>
<dbReference type="SMART" id="SM00382">
    <property type="entry name" value="AAA"/>
    <property type="match status" value="1"/>
</dbReference>
<evidence type="ECO:0000313" key="8">
    <source>
        <dbReference type="Proteomes" id="UP000293550"/>
    </source>
</evidence>
<dbReference type="EMBL" id="SCFB01000001">
    <property type="protein sequence ID" value="RZI47052.1"/>
    <property type="molecule type" value="Genomic_DNA"/>
</dbReference>
<dbReference type="InterPro" id="IPR015854">
    <property type="entry name" value="ABC_transpr_LolD-like"/>
</dbReference>
<dbReference type="FunFam" id="3.40.50.300:FF:000032">
    <property type="entry name" value="Export ABC transporter ATP-binding protein"/>
    <property type="match status" value="1"/>
</dbReference>
<feature type="domain" description="ABC transporter" evidence="6">
    <location>
        <begin position="6"/>
        <end position="224"/>
    </location>
</feature>
<dbReference type="InterPro" id="IPR003593">
    <property type="entry name" value="AAA+_ATPase"/>
</dbReference>
<dbReference type="CDD" id="cd03255">
    <property type="entry name" value="ABC_MJ0796_LolCDE_FtsE"/>
    <property type="match status" value="1"/>
</dbReference>